<dbReference type="EMBL" id="MFGW01000088">
    <property type="protein sequence ID" value="OGF66584.1"/>
    <property type="molecule type" value="Genomic_DNA"/>
</dbReference>
<dbReference type="GO" id="GO:0005737">
    <property type="term" value="C:cytoplasm"/>
    <property type="evidence" value="ECO:0007669"/>
    <property type="project" value="TreeGrafter"/>
</dbReference>
<dbReference type="PANTHER" id="PTHR10210">
    <property type="entry name" value="RIBOSE-PHOSPHATE DIPHOSPHOKINASE FAMILY MEMBER"/>
    <property type="match status" value="1"/>
</dbReference>
<dbReference type="Pfam" id="PF14572">
    <property type="entry name" value="Pribosyl_synth"/>
    <property type="match status" value="1"/>
</dbReference>
<dbReference type="AlphaFoldDB" id="A0A1F5VT24"/>
<dbReference type="GO" id="GO:0004749">
    <property type="term" value="F:ribose phosphate diphosphokinase activity"/>
    <property type="evidence" value="ECO:0007669"/>
    <property type="project" value="TreeGrafter"/>
</dbReference>
<reference evidence="3 4" key="1">
    <citation type="journal article" date="2016" name="Nat. Commun.">
        <title>Thousands of microbial genomes shed light on interconnected biogeochemical processes in an aquifer system.</title>
        <authorList>
            <person name="Anantharaman K."/>
            <person name="Brown C.T."/>
            <person name="Hug L.A."/>
            <person name="Sharon I."/>
            <person name="Castelle C.J."/>
            <person name="Probst A.J."/>
            <person name="Thomas B.C."/>
            <person name="Singh A."/>
            <person name="Wilkins M.J."/>
            <person name="Karaoz U."/>
            <person name="Brodie E.L."/>
            <person name="Williams K.H."/>
            <person name="Hubbard S.S."/>
            <person name="Banfield J.F."/>
        </authorList>
    </citation>
    <scope>NUCLEOTIDE SEQUENCE [LARGE SCALE GENOMIC DNA]</scope>
</reference>
<dbReference type="CDD" id="cd06223">
    <property type="entry name" value="PRTases_typeI"/>
    <property type="match status" value="1"/>
</dbReference>
<sequence length="375" mass="42331">MEALKMLSQKLTLDHSIFFTPEKIAREQKEKIEPARGKLLIASCRSGAYLAEKVVKEYKQLLSQNNSKGEVLYLSDIDRNFKDSETGVTLEKHVSGYDVFLFQALLDPTSNRGVDQNYMALLIGARAFKEHGANHVTAVAPYLAYARQDRPTTFKREPTTAKLMADLAIEAGIDRIVAWDVHSGQSRGFYGNIPVNMLDSLTLFIKLLKKFRRKENVILVAPDAGAAKHITLLGQALDLKCAIASKHRPKPEEAIIEEIIGDFKNKTTAIIIDDMISSGDTIYEVVKKLIEKKGIDEIYLGISHNLCIPVAKLKLEEMHKIHHLQKVYITNSIPQTEAFHNLNFIQEICLSEILARTINRIHYNKSVSEVFYKPK</sequence>
<evidence type="ECO:0000313" key="4">
    <source>
        <dbReference type="Proteomes" id="UP000178943"/>
    </source>
</evidence>
<dbReference type="Pfam" id="PF13793">
    <property type="entry name" value="Pribosyltran_N"/>
    <property type="match status" value="1"/>
</dbReference>
<dbReference type="PANTHER" id="PTHR10210:SF41">
    <property type="entry name" value="RIBOSE-PHOSPHATE PYROPHOSPHOKINASE 1, CHLOROPLASTIC"/>
    <property type="match status" value="1"/>
</dbReference>
<dbReference type="SUPFAM" id="SSF53271">
    <property type="entry name" value="PRTase-like"/>
    <property type="match status" value="2"/>
</dbReference>
<name>A0A1F5VT24_9BACT</name>
<evidence type="ECO:0000313" key="3">
    <source>
        <dbReference type="EMBL" id="OGF66584.1"/>
    </source>
</evidence>
<comment type="caution">
    <text evidence="3">The sequence shown here is derived from an EMBL/GenBank/DDBJ whole genome shotgun (WGS) entry which is preliminary data.</text>
</comment>
<dbReference type="GO" id="GO:0006015">
    <property type="term" value="P:5-phosphoribose 1-diphosphate biosynthetic process"/>
    <property type="evidence" value="ECO:0007669"/>
    <property type="project" value="TreeGrafter"/>
</dbReference>
<dbReference type="Proteomes" id="UP000178943">
    <property type="component" value="Unassembled WGS sequence"/>
</dbReference>
<dbReference type="InterPro" id="IPR000836">
    <property type="entry name" value="PRTase_dom"/>
</dbReference>
<organism evidence="3 4">
    <name type="scientific">Candidatus Fischerbacteria bacterium RBG_13_37_8</name>
    <dbReference type="NCBI Taxonomy" id="1817863"/>
    <lineage>
        <taxon>Bacteria</taxon>
        <taxon>Candidatus Fischeribacteriota</taxon>
    </lineage>
</organism>
<evidence type="ECO:0000256" key="1">
    <source>
        <dbReference type="ARBA" id="ARBA00022727"/>
    </source>
</evidence>
<feature type="domain" description="Ribose-phosphate pyrophosphokinase N-terminal" evidence="2">
    <location>
        <begin position="41"/>
        <end position="172"/>
    </location>
</feature>
<dbReference type="InterPro" id="IPR029057">
    <property type="entry name" value="PRTase-like"/>
</dbReference>
<dbReference type="GO" id="GO:0002189">
    <property type="term" value="C:ribose phosphate diphosphokinase complex"/>
    <property type="evidence" value="ECO:0007669"/>
    <property type="project" value="TreeGrafter"/>
</dbReference>
<proteinExistence type="predicted"/>
<protein>
    <recommendedName>
        <fullName evidence="2">Ribose-phosphate pyrophosphokinase N-terminal domain-containing protein</fullName>
    </recommendedName>
</protein>
<evidence type="ECO:0000259" key="2">
    <source>
        <dbReference type="Pfam" id="PF13793"/>
    </source>
</evidence>
<gene>
    <name evidence="3" type="ORF">A2Y62_01075</name>
</gene>
<dbReference type="FunFam" id="3.40.50.2020:FF:000014">
    <property type="entry name" value="Ribose-phosphate pyrophosphokinase 1"/>
    <property type="match status" value="1"/>
</dbReference>
<keyword evidence="1" id="KW-0545">Nucleotide biosynthesis</keyword>
<dbReference type="NCBIfam" id="TIGR01251">
    <property type="entry name" value="ribP_PPkin"/>
    <property type="match status" value="1"/>
</dbReference>
<dbReference type="InterPro" id="IPR029099">
    <property type="entry name" value="Pribosyltran_N"/>
</dbReference>
<dbReference type="STRING" id="1817863.A2Y62_01075"/>
<dbReference type="Gene3D" id="3.40.50.2020">
    <property type="match status" value="2"/>
</dbReference>
<accession>A0A1F5VT24</accession>
<dbReference type="GO" id="GO:0006164">
    <property type="term" value="P:purine nucleotide biosynthetic process"/>
    <property type="evidence" value="ECO:0007669"/>
    <property type="project" value="TreeGrafter"/>
</dbReference>
<dbReference type="SMART" id="SM01400">
    <property type="entry name" value="Pribosyltran_N"/>
    <property type="match status" value="1"/>
</dbReference>
<dbReference type="GO" id="GO:0000287">
    <property type="term" value="F:magnesium ion binding"/>
    <property type="evidence" value="ECO:0007669"/>
    <property type="project" value="InterPro"/>
</dbReference>
<dbReference type="InterPro" id="IPR005946">
    <property type="entry name" value="Rib-P_diPkinase"/>
</dbReference>